<dbReference type="Proteomes" id="UP001195483">
    <property type="component" value="Unassembled WGS sequence"/>
</dbReference>
<reference evidence="1" key="3">
    <citation type="submission" date="2023-05" db="EMBL/GenBank/DDBJ databases">
        <authorList>
            <person name="Smith C.H."/>
        </authorList>
    </citation>
    <scope>NUCLEOTIDE SEQUENCE</scope>
    <source>
        <strain evidence="1">CHS0354</strain>
        <tissue evidence="1">Mantle</tissue>
    </source>
</reference>
<comment type="caution">
    <text evidence="1">The sequence shown here is derived from an EMBL/GenBank/DDBJ whole genome shotgun (WGS) entry which is preliminary data.</text>
</comment>
<evidence type="ECO:0000313" key="1">
    <source>
        <dbReference type="EMBL" id="KAK3601976.1"/>
    </source>
</evidence>
<evidence type="ECO:0000313" key="2">
    <source>
        <dbReference type="Proteomes" id="UP001195483"/>
    </source>
</evidence>
<keyword evidence="2" id="KW-1185">Reference proteome</keyword>
<reference evidence="1" key="2">
    <citation type="journal article" date="2021" name="Genome Biol. Evol.">
        <title>Developing a high-quality reference genome for a parasitic bivalve with doubly uniparental inheritance (Bivalvia: Unionida).</title>
        <authorList>
            <person name="Smith C.H."/>
        </authorList>
    </citation>
    <scope>NUCLEOTIDE SEQUENCE</scope>
    <source>
        <strain evidence="1">CHS0354</strain>
        <tissue evidence="1">Mantle</tissue>
    </source>
</reference>
<organism evidence="1 2">
    <name type="scientific">Potamilus streckersoni</name>
    <dbReference type="NCBI Taxonomy" id="2493646"/>
    <lineage>
        <taxon>Eukaryota</taxon>
        <taxon>Metazoa</taxon>
        <taxon>Spiralia</taxon>
        <taxon>Lophotrochozoa</taxon>
        <taxon>Mollusca</taxon>
        <taxon>Bivalvia</taxon>
        <taxon>Autobranchia</taxon>
        <taxon>Heteroconchia</taxon>
        <taxon>Palaeoheterodonta</taxon>
        <taxon>Unionida</taxon>
        <taxon>Unionoidea</taxon>
        <taxon>Unionidae</taxon>
        <taxon>Ambleminae</taxon>
        <taxon>Lampsilini</taxon>
        <taxon>Potamilus</taxon>
    </lineage>
</organism>
<proteinExistence type="predicted"/>
<reference evidence="1" key="1">
    <citation type="journal article" date="2021" name="Genome Biol. Evol.">
        <title>A High-Quality Reference Genome for a Parasitic Bivalve with Doubly Uniparental Inheritance (Bivalvia: Unionida).</title>
        <authorList>
            <person name="Smith C.H."/>
        </authorList>
    </citation>
    <scope>NUCLEOTIDE SEQUENCE</scope>
    <source>
        <strain evidence="1">CHS0354</strain>
    </source>
</reference>
<dbReference type="AlphaFoldDB" id="A0AAE0T1Q2"/>
<protein>
    <submittedName>
        <fullName evidence="1">Uncharacterized protein</fullName>
    </submittedName>
</protein>
<name>A0AAE0T1Q2_9BIVA</name>
<sequence>MSIYQANLAKVEEEHNSVLEISKIIQSVLRMLRNRRNNNFLPISVREQLRDNDEAESISNEFFSVYKACEDYMMEWMIHLTSIFLDHSARLYHIIIWQHQLCDSRFNPASIPFKDYQWEPILID</sequence>
<dbReference type="EMBL" id="JAEAOA010001482">
    <property type="protein sequence ID" value="KAK3601976.1"/>
    <property type="molecule type" value="Genomic_DNA"/>
</dbReference>
<gene>
    <name evidence="1" type="ORF">CHS0354_024961</name>
</gene>
<accession>A0AAE0T1Q2</accession>